<evidence type="ECO:0000313" key="1">
    <source>
        <dbReference type="EMBL" id="JAH33642.1"/>
    </source>
</evidence>
<dbReference type="EMBL" id="GBXM01074935">
    <property type="protein sequence ID" value="JAH33642.1"/>
    <property type="molecule type" value="Transcribed_RNA"/>
</dbReference>
<protein>
    <submittedName>
        <fullName evidence="1">Uncharacterized protein</fullName>
    </submittedName>
</protein>
<proteinExistence type="predicted"/>
<dbReference type="AlphaFoldDB" id="A0A0E9RXQ3"/>
<reference evidence="1" key="2">
    <citation type="journal article" date="2015" name="Fish Shellfish Immunol.">
        <title>Early steps in the European eel (Anguilla anguilla)-Vibrio vulnificus interaction in the gills: Role of the RtxA13 toxin.</title>
        <authorList>
            <person name="Callol A."/>
            <person name="Pajuelo D."/>
            <person name="Ebbesson L."/>
            <person name="Teles M."/>
            <person name="MacKenzie S."/>
            <person name="Amaro C."/>
        </authorList>
    </citation>
    <scope>NUCLEOTIDE SEQUENCE</scope>
</reference>
<reference evidence="1" key="1">
    <citation type="submission" date="2014-11" db="EMBL/GenBank/DDBJ databases">
        <authorList>
            <person name="Amaro Gonzalez C."/>
        </authorList>
    </citation>
    <scope>NUCLEOTIDE SEQUENCE</scope>
</reference>
<name>A0A0E9RXQ3_ANGAN</name>
<organism evidence="1">
    <name type="scientific">Anguilla anguilla</name>
    <name type="common">European freshwater eel</name>
    <name type="synonym">Muraena anguilla</name>
    <dbReference type="NCBI Taxonomy" id="7936"/>
    <lineage>
        <taxon>Eukaryota</taxon>
        <taxon>Metazoa</taxon>
        <taxon>Chordata</taxon>
        <taxon>Craniata</taxon>
        <taxon>Vertebrata</taxon>
        <taxon>Euteleostomi</taxon>
        <taxon>Actinopterygii</taxon>
        <taxon>Neopterygii</taxon>
        <taxon>Teleostei</taxon>
        <taxon>Anguilliformes</taxon>
        <taxon>Anguillidae</taxon>
        <taxon>Anguilla</taxon>
    </lineage>
</organism>
<accession>A0A0E9RXQ3</accession>
<sequence length="41" mass="4647">MSNECDVINQLKFFHPCFTPIIKKPSACSVEHTQHSIDTLS</sequence>